<sequence>MLQLIRRVLGRSTSQLPPFDFARNRYRAKKHWPPNLRHLTEKQQFRFERKYKRRLLLASIKPEWNKWTKIVQWSLIGFVLVWGVFFHEFATDPMNPRPGEEPFKEFRAWMWNGVRGFWTHTATSTGPLPSCASQRDRATLE</sequence>
<protein>
    <submittedName>
        <fullName evidence="1">Uncharacterized protein</fullName>
    </submittedName>
</protein>
<name>A0A7C8I694_9PLEO</name>
<reference evidence="1 2" key="1">
    <citation type="submission" date="2020-01" db="EMBL/GenBank/DDBJ databases">
        <authorList>
            <consortium name="DOE Joint Genome Institute"/>
            <person name="Haridas S."/>
            <person name="Albert R."/>
            <person name="Binder M."/>
            <person name="Bloem J."/>
            <person name="Labutti K."/>
            <person name="Salamov A."/>
            <person name="Andreopoulos B."/>
            <person name="Baker S.E."/>
            <person name="Barry K."/>
            <person name="Bills G."/>
            <person name="Bluhm B.H."/>
            <person name="Cannon C."/>
            <person name="Castanera R."/>
            <person name="Culley D.E."/>
            <person name="Daum C."/>
            <person name="Ezra D."/>
            <person name="Gonzalez J.B."/>
            <person name="Henrissat B."/>
            <person name="Kuo A."/>
            <person name="Liang C."/>
            <person name="Lipzen A."/>
            <person name="Lutzoni F."/>
            <person name="Magnuson J."/>
            <person name="Mondo S."/>
            <person name="Nolan M."/>
            <person name="Ohm R."/>
            <person name="Pangilinan J."/>
            <person name="Park H.-J.H."/>
            <person name="Ramirez L."/>
            <person name="Alfaro M."/>
            <person name="Sun H."/>
            <person name="Tritt A."/>
            <person name="Yoshinaga Y."/>
            <person name="Zwiers L.-H.L."/>
            <person name="Turgeon B.G."/>
            <person name="Goodwin S.B."/>
            <person name="Spatafora J.W."/>
            <person name="Crous P.W."/>
            <person name="Grigoriev I.V."/>
        </authorList>
    </citation>
    <scope>NUCLEOTIDE SEQUENCE [LARGE SCALE GENOMIC DNA]</scope>
    <source>
        <strain evidence="1 2">CBS 611.86</strain>
    </source>
</reference>
<gene>
    <name evidence="1" type="ORF">BDV95DRAFT_631955</name>
</gene>
<evidence type="ECO:0000313" key="1">
    <source>
        <dbReference type="EMBL" id="KAF2866190.1"/>
    </source>
</evidence>
<comment type="caution">
    <text evidence="1">The sequence shown here is derived from an EMBL/GenBank/DDBJ whole genome shotgun (WGS) entry which is preliminary data.</text>
</comment>
<evidence type="ECO:0000313" key="2">
    <source>
        <dbReference type="Proteomes" id="UP000481861"/>
    </source>
</evidence>
<keyword evidence="2" id="KW-1185">Reference proteome</keyword>
<proteinExistence type="predicted"/>
<dbReference type="OrthoDB" id="5278907at2759"/>
<dbReference type="EMBL" id="JAADJZ010000029">
    <property type="protein sequence ID" value="KAF2866190.1"/>
    <property type="molecule type" value="Genomic_DNA"/>
</dbReference>
<dbReference type="AlphaFoldDB" id="A0A7C8I694"/>
<accession>A0A7C8I694</accession>
<organism evidence="1 2">
    <name type="scientific">Massariosphaeria phaeospora</name>
    <dbReference type="NCBI Taxonomy" id="100035"/>
    <lineage>
        <taxon>Eukaryota</taxon>
        <taxon>Fungi</taxon>
        <taxon>Dikarya</taxon>
        <taxon>Ascomycota</taxon>
        <taxon>Pezizomycotina</taxon>
        <taxon>Dothideomycetes</taxon>
        <taxon>Pleosporomycetidae</taxon>
        <taxon>Pleosporales</taxon>
        <taxon>Pleosporales incertae sedis</taxon>
        <taxon>Massariosphaeria</taxon>
    </lineage>
</organism>
<dbReference type="Proteomes" id="UP000481861">
    <property type="component" value="Unassembled WGS sequence"/>
</dbReference>